<name>A0A8F5ZFG4_METHU</name>
<dbReference type="PANTHER" id="PTHR34383">
    <property type="entry name" value="POLYPHOSPHATE:AMP PHOSPHOTRANSFERASE-RELATED"/>
    <property type="match status" value="1"/>
</dbReference>
<gene>
    <name evidence="2" type="primary">pap</name>
    <name evidence="2" type="ORF">KSK55_14420</name>
</gene>
<dbReference type="InterPro" id="IPR022489">
    <property type="entry name" value="PolyP_AMP_Tfrase"/>
</dbReference>
<dbReference type="GO" id="GO:0043751">
    <property type="term" value="F:polyphosphate:AMP phosphotransferase activity"/>
    <property type="evidence" value="ECO:0007669"/>
    <property type="project" value="InterPro"/>
</dbReference>
<evidence type="ECO:0000259" key="1">
    <source>
        <dbReference type="Pfam" id="PF03976"/>
    </source>
</evidence>
<dbReference type="InterPro" id="IPR022488">
    <property type="entry name" value="PPK2-related"/>
</dbReference>
<organism evidence="2 3">
    <name type="scientific">Methanospirillum hungatei</name>
    <dbReference type="NCBI Taxonomy" id="2203"/>
    <lineage>
        <taxon>Archaea</taxon>
        <taxon>Methanobacteriati</taxon>
        <taxon>Methanobacteriota</taxon>
        <taxon>Stenosarchaea group</taxon>
        <taxon>Methanomicrobia</taxon>
        <taxon>Methanomicrobiales</taxon>
        <taxon>Methanospirillaceae</taxon>
        <taxon>Methanospirillum</taxon>
    </lineage>
</organism>
<dbReference type="AlphaFoldDB" id="A0A8F5ZFG4"/>
<dbReference type="NCBIfam" id="TIGR03708">
    <property type="entry name" value="poly_P_AMP_trns"/>
    <property type="match status" value="1"/>
</dbReference>
<evidence type="ECO:0000313" key="2">
    <source>
        <dbReference type="EMBL" id="QXO94494.1"/>
    </source>
</evidence>
<accession>A0A8F5ZFG4</accession>
<evidence type="ECO:0000313" key="3">
    <source>
        <dbReference type="Proteomes" id="UP000694228"/>
    </source>
</evidence>
<protein>
    <submittedName>
        <fullName evidence="2">Polyphosphate:AMP phosphotransferase</fullName>
    </submittedName>
</protein>
<dbReference type="PANTHER" id="PTHR34383:SF3">
    <property type="entry name" value="POLYPHOSPHATE:AMP PHOSPHOTRANSFERASE"/>
    <property type="match status" value="1"/>
</dbReference>
<dbReference type="OrthoDB" id="9408at2157"/>
<dbReference type="EMBL" id="CP077107">
    <property type="protein sequence ID" value="QXO94494.1"/>
    <property type="molecule type" value="Genomic_DNA"/>
</dbReference>
<dbReference type="Pfam" id="PF03976">
    <property type="entry name" value="PPK2"/>
    <property type="match status" value="2"/>
</dbReference>
<dbReference type="Proteomes" id="UP000694228">
    <property type="component" value="Chromosome"/>
</dbReference>
<sequence length="498" mass="58595">MLEAFDLTGRVPKGQYSSIVEPLEARTAELQREVRKRGKSVIIVMEGWRGSGITRIINLLQPVLDPRGTRVHPIAEPNDIERDHGMFWRFWARLPSYGQTAIFDRSWYTATIVERYNSDSMREIPASCIEDINNFEAQLISDGNLILKFFLHISKEEQKKRLNDIKDSPFTMQARYLRRKEGIYMVSRDFEMIDHMLMKTDMPSSPWTIIEAESMKYGYVRILQTFNSAVECWLEKGEGGQKEQNQTFLLKSVEESEESSLLQKADLTKSYTRAEYKPILQGIQESLRDLQVEVYKQNIPVVIVFEGWDAAGKGGCIIRLAESFNPRGYVVEPIGVPNDWEKMHHYLWRFYTRFPRKGHITIFDRSWYGRVLVERVEGFCSEAEWQRAYHEINVMEDELIRDGTVLIKFWLHIDKDEQLRRFNDRQSNLEKNWKITDEDWRNREKWDQYESAVSAMIRRTTTSRAPWTVIPANSKYYGRIAVLETVESALQKKIKEIK</sequence>
<dbReference type="GO" id="GO:0006797">
    <property type="term" value="P:polyphosphate metabolic process"/>
    <property type="evidence" value="ECO:0007669"/>
    <property type="project" value="InterPro"/>
</dbReference>
<feature type="domain" description="Polyphosphate kinase-2-related" evidence="1">
    <location>
        <begin position="15"/>
        <end position="231"/>
    </location>
</feature>
<proteinExistence type="predicted"/>
<reference evidence="2 3" key="1">
    <citation type="submission" date="2021-06" db="EMBL/GenBank/DDBJ databases">
        <title>Complete genome sequence of the secondary alcohol utilizing methanogen Methanospirillum hungatei strain GP1.</title>
        <authorList>
            <person name="Day L.A."/>
            <person name="Costa K.C."/>
        </authorList>
    </citation>
    <scope>NUCLEOTIDE SEQUENCE [LARGE SCALE GENOMIC DNA]</scope>
    <source>
        <strain evidence="2 3">GP1</strain>
    </source>
</reference>
<feature type="domain" description="Polyphosphate kinase-2-related" evidence="1">
    <location>
        <begin position="273"/>
        <end position="495"/>
    </location>
</feature>